<reference evidence="2 4" key="1">
    <citation type="submission" date="2015-01" db="EMBL/GenBank/DDBJ databases">
        <title>Deinococcus soli/N5/whole genome sequencing.</title>
        <authorList>
            <person name="Kim M.K."/>
            <person name="Srinivasan S."/>
            <person name="Lee J.-J."/>
        </authorList>
    </citation>
    <scope>NUCLEOTIDE SEQUENCE [LARGE SCALE GENOMIC DNA]</scope>
    <source>
        <strain evidence="2 4">N5</strain>
    </source>
</reference>
<accession>A0A0F7JS18</accession>
<dbReference type="Proteomes" id="UP001185331">
    <property type="component" value="Unassembled WGS sequence"/>
</dbReference>
<dbReference type="RefSeq" id="WP_046844681.1">
    <property type="nucleotide sequence ID" value="NZ_BMHJ01000002.1"/>
</dbReference>
<dbReference type="EMBL" id="JAVDQK010000002">
    <property type="protein sequence ID" value="MDR6217681.1"/>
    <property type="molecule type" value="Genomic_DNA"/>
</dbReference>
<evidence type="ECO:0000256" key="1">
    <source>
        <dbReference type="SAM" id="SignalP"/>
    </source>
</evidence>
<reference evidence="3" key="2">
    <citation type="submission" date="2023-07" db="EMBL/GenBank/DDBJ databases">
        <title>Sorghum-associated microbial communities from plants grown in Nebraska, USA.</title>
        <authorList>
            <person name="Schachtman D."/>
        </authorList>
    </citation>
    <scope>NUCLEOTIDE SEQUENCE</scope>
    <source>
        <strain evidence="3">BE330</strain>
    </source>
</reference>
<name>A0A0F7JS18_9DEIO</name>
<evidence type="ECO:0000313" key="4">
    <source>
        <dbReference type="Proteomes" id="UP000034024"/>
    </source>
</evidence>
<feature type="chain" id="PRO_5002517545" description="DUF11 domain-containing protein" evidence="1">
    <location>
        <begin position="18"/>
        <end position="166"/>
    </location>
</feature>
<organism evidence="2 4">
    <name type="scientific">Deinococcus soli</name>
    <name type="common">ex Cha et al. 2016</name>
    <dbReference type="NCBI Taxonomy" id="1309411"/>
    <lineage>
        <taxon>Bacteria</taxon>
        <taxon>Thermotogati</taxon>
        <taxon>Deinococcota</taxon>
        <taxon>Deinococci</taxon>
        <taxon>Deinococcales</taxon>
        <taxon>Deinococcaceae</taxon>
        <taxon>Deinococcus</taxon>
    </lineage>
</organism>
<evidence type="ECO:0008006" key="5">
    <source>
        <dbReference type="Google" id="ProtNLM"/>
    </source>
</evidence>
<dbReference type="AlphaFoldDB" id="A0A0F7JS18"/>
<dbReference type="PIRSF" id="PIRSF014979">
    <property type="entry name" value="UCP014979"/>
    <property type="match status" value="1"/>
</dbReference>
<dbReference type="InterPro" id="IPR014468">
    <property type="entry name" value="UCP014979"/>
</dbReference>
<proteinExistence type="predicted"/>
<gene>
    <name evidence="3" type="ORF">J2Y00_001238</name>
    <name evidence="2" type="ORF">SY84_15050</name>
</gene>
<dbReference type="OrthoDB" id="73823at2"/>
<keyword evidence="4" id="KW-1185">Reference proteome</keyword>
<dbReference type="KEGG" id="dch:SY84_15050"/>
<dbReference type="EMBL" id="CP011389">
    <property type="protein sequence ID" value="AKH18114.1"/>
    <property type="molecule type" value="Genomic_DNA"/>
</dbReference>
<dbReference type="PATRIC" id="fig|1309411.5.peg.3072"/>
<keyword evidence="1" id="KW-0732">Signal</keyword>
<dbReference type="Proteomes" id="UP000034024">
    <property type="component" value="Chromosome"/>
</dbReference>
<feature type="signal peptide" evidence="1">
    <location>
        <begin position="1"/>
        <end position="17"/>
    </location>
</feature>
<evidence type="ECO:0000313" key="3">
    <source>
        <dbReference type="EMBL" id="MDR6217681.1"/>
    </source>
</evidence>
<sequence length="166" mass="17276">MNLLPLLLTLLPGAALAAAPAAPSPLKLTASTSVVTKTTKDGKTTETLTDASRVGVVPGTTLDLAQTFQNVSARELGGLKLSMPVDKAVIFQSAGCTVAGVTTLYSVDGKTFGPAPLKKTVTVTENGRQVQKQVEVKPSEYRAVRWEIPTLKAGASGRCAVRATVR</sequence>
<protein>
    <recommendedName>
        <fullName evidence="5">DUF11 domain-containing protein</fullName>
    </recommendedName>
</protein>
<evidence type="ECO:0000313" key="2">
    <source>
        <dbReference type="EMBL" id="AKH18114.1"/>
    </source>
</evidence>